<accession>X0GK89</accession>
<dbReference type="AlphaFoldDB" id="X0GK89"/>
<proteinExistence type="predicted"/>
<dbReference type="EMBL" id="KK034821">
    <property type="protein sequence ID" value="EXL63728.1"/>
    <property type="molecule type" value="Genomic_DNA"/>
</dbReference>
<evidence type="ECO:0000313" key="1">
    <source>
        <dbReference type="EMBL" id="EXL63728.1"/>
    </source>
</evidence>
<sequence length="80" mass="8376">MLRASSYMNGPSPFVLVNQSLFGTDRKGISAALTPAGDDDVAPNFSVSPNSHAEYKLGSGFTTCAPSSHSYVVLSFTTAM</sequence>
<reference evidence="1" key="1">
    <citation type="submission" date="2011-11" db="EMBL/GenBank/DDBJ databases">
        <title>The Genome Sequence of Fusarium oxysporum PHW808.</title>
        <authorList>
            <consortium name="The Broad Institute Genome Sequencing Platform"/>
            <person name="Ma L.-J."/>
            <person name="Gale L.R."/>
            <person name="Schwartz D.C."/>
            <person name="Zhou S."/>
            <person name="Corby-Kistler H."/>
            <person name="Young S.K."/>
            <person name="Zeng Q."/>
            <person name="Gargeya S."/>
            <person name="Fitzgerald M."/>
            <person name="Haas B."/>
            <person name="Abouelleil A."/>
            <person name="Alvarado L."/>
            <person name="Arachchi H.M."/>
            <person name="Berlin A."/>
            <person name="Brown A."/>
            <person name="Chapman S.B."/>
            <person name="Chen Z."/>
            <person name="Dunbar C."/>
            <person name="Freedman E."/>
            <person name="Gearin G."/>
            <person name="Goldberg J."/>
            <person name="Griggs A."/>
            <person name="Gujja S."/>
            <person name="Heiman D."/>
            <person name="Howarth C."/>
            <person name="Larson L."/>
            <person name="Lui A."/>
            <person name="MacDonald P.J.P."/>
            <person name="Montmayeur A."/>
            <person name="Murphy C."/>
            <person name="Neiman D."/>
            <person name="Pearson M."/>
            <person name="Priest M."/>
            <person name="Roberts A."/>
            <person name="Saif S."/>
            <person name="Shea T."/>
            <person name="Shenoy N."/>
            <person name="Sisk P."/>
            <person name="Stolte C."/>
            <person name="Sykes S."/>
            <person name="Wortman J."/>
            <person name="Nusbaum C."/>
            <person name="Birren B."/>
        </authorList>
    </citation>
    <scope>NUCLEOTIDE SEQUENCE [LARGE SCALE GENOMIC DNA]</scope>
    <source>
        <strain evidence="1">54008</strain>
    </source>
</reference>
<gene>
    <name evidence="1" type="ORF">FOPG_19999</name>
</gene>
<dbReference type="Proteomes" id="UP000030676">
    <property type="component" value="Unassembled WGS sequence"/>
</dbReference>
<dbReference type="HOGENOM" id="CLU_2589861_0_0_1"/>
<name>X0GK89_FUSOX</name>
<organism evidence="1">
    <name type="scientific">Fusarium oxysporum f. sp. conglutinans race 2 54008</name>
    <dbReference type="NCBI Taxonomy" id="1089457"/>
    <lineage>
        <taxon>Eukaryota</taxon>
        <taxon>Fungi</taxon>
        <taxon>Dikarya</taxon>
        <taxon>Ascomycota</taxon>
        <taxon>Pezizomycotina</taxon>
        <taxon>Sordariomycetes</taxon>
        <taxon>Hypocreomycetidae</taxon>
        <taxon>Hypocreales</taxon>
        <taxon>Nectriaceae</taxon>
        <taxon>Fusarium</taxon>
        <taxon>Fusarium oxysporum species complex</taxon>
    </lineage>
</organism>
<reference evidence="1" key="2">
    <citation type="submission" date="2014-03" db="EMBL/GenBank/DDBJ databases">
        <title>The Genome Annotation of Fusarium oxysporum PHW808.</title>
        <authorList>
            <consortium name="The Broad Institute Genomics Platform"/>
            <person name="Ma L.-J."/>
            <person name="Corby-Kistler H."/>
            <person name="Broz K."/>
            <person name="Gale L.R."/>
            <person name="Jonkers W."/>
            <person name="O'Donnell K."/>
            <person name="Ploetz R."/>
            <person name="Steinberg C."/>
            <person name="Schwartz D.C."/>
            <person name="VanEtten H."/>
            <person name="Zhou S."/>
            <person name="Young S.K."/>
            <person name="Zeng Q."/>
            <person name="Gargeya S."/>
            <person name="Fitzgerald M."/>
            <person name="Abouelleil A."/>
            <person name="Alvarado L."/>
            <person name="Chapman S.B."/>
            <person name="Gainer-Dewar J."/>
            <person name="Goldberg J."/>
            <person name="Griggs A."/>
            <person name="Gujja S."/>
            <person name="Hansen M."/>
            <person name="Howarth C."/>
            <person name="Imamovic A."/>
            <person name="Ireland A."/>
            <person name="Larimer J."/>
            <person name="McCowan C."/>
            <person name="Murphy C."/>
            <person name="Pearson M."/>
            <person name="Poon T.W."/>
            <person name="Priest M."/>
            <person name="Roberts A."/>
            <person name="Saif S."/>
            <person name="Shea T."/>
            <person name="Sykes S."/>
            <person name="Wortman J."/>
            <person name="Nusbaum C."/>
            <person name="Birren B."/>
        </authorList>
    </citation>
    <scope>NUCLEOTIDE SEQUENCE</scope>
    <source>
        <strain evidence="1">54008</strain>
    </source>
</reference>
<protein>
    <submittedName>
        <fullName evidence="1">Uncharacterized protein</fullName>
    </submittedName>
</protein>